<organism evidence="8 9">
    <name type="scientific">Candidatus Brevifilum fermentans</name>
    <dbReference type="NCBI Taxonomy" id="1986204"/>
    <lineage>
        <taxon>Bacteria</taxon>
        <taxon>Bacillati</taxon>
        <taxon>Chloroflexota</taxon>
        <taxon>Anaerolineae</taxon>
        <taxon>Anaerolineales</taxon>
        <taxon>Anaerolineaceae</taxon>
        <taxon>Candidatus Brevifilum</taxon>
    </lineage>
</organism>
<dbReference type="RefSeq" id="WP_087862557.1">
    <property type="nucleotide sequence ID" value="NZ_LT859958.1"/>
</dbReference>
<evidence type="ECO:0000256" key="6">
    <source>
        <dbReference type="SAM" id="Phobius"/>
    </source>
</evidence>
<dbReference type="Pfam" id="PF04024">
    <property type="entry name" value="PspC"/>
    <property type="match status" value="1"/>
</dbReference>
<proteinExistence type="predicted"/>
<keyword evidence="3 6" id="KW-0812">Transmembrane</keyword>
<evidence type="ECO:0000313" key="9">
    <source>
        <dbReference type="Proteomes" id="UP000195514"/>
    </source>
</evidence>
<name>A0A1Y6K4Y2_9CHLR</name>
<dbReference type="GO" id="GO:0005886">
    <property type="term" value="C:plasma membrane"/>
    <property type="evidence" value="ECO:0007669"/>
    <property type="project" value="UniProtKB-SubCell"/>
</dbReference>
<evidence type="ECO:0000259" key="7">
    <source>
        <dbReference type="Pfam" id="PF04024"/>
    </source>
</evidence>
<evidence type="ECO:0000256" key="1">
    <source>
        <dbReference type="ARBA" id="ARBA00004162"/>
    </source>
</evidence>
<gene>
    <name evidence="8" type="ORF">CFX1CAM_1670</name>
</gene>
<dbReference type="AlphaFoldDB" id="A0A1Y6K4Y2"/>
<keyword evidence="5 6" id="KW-0472">Membrane</keyword>
<comment type="subcellular location">
    <subcellularLocation>
        <location evidence="1">Cell membrane</location>
        <topology evidence="1">Single-pass membrane protein</topology>
    </subcellularLocation>
</comment>
<evidence type="ECO:0000256" key="2">
    <source>
        <dbReference type="ARBA" id="ARBA00022475"/>
    </source>
</evidence>
<dbReference type="KEGG" id="abat:CFX1CAM_1670"/>
<dbReference type="InterPro" id="IPR007168">
    <property type="entry name" value="Phageshock_PspC_N"/>
</dbReference>
<dbReference type="PANTHER" id="PTHR33885:SF3">
    <property type="entry name" value="PHAGE SHOCK PROTEIN C"/>
    <property type="match status" value="1"/>
</dbReference>
<feature type="domain" description="Phage shock protein PspC N-terminal" evidence="7">
    <location>
        <begin position="4"/>
        <end position="60"/>
    </location>
</feature>
<evidence type="ECO:0000313" key="8">
    <source>
        <dbReference type="EMBL" id="SMX54735.1"/>
    </source>
</evidence>
<evidence type="ECO:0000256" key="3">
    <source>
        <dbReference type="ARBA" id="ARBA00022692"/>
    </source>
</evidence>
<reference evidence="9" key="1">
    <citation type="submission" date="2017-05" db="EMBL/GenBank/DDBJ databases">
        <authorList>
            <person name="Kirkegaard R."/>
            <person name="Mcilroy J S."/>
        </authorList>
    </citation>
    <scope>NUCLEOTIDE SEQUENCE [LARGE SCALE GENOMIC DNA]</scope>
</reference>
<keyword evidence="4 6" id="KW-1133">Transmembrane helix</keyword>
<protein>
    <submittedName>
        <fullName evidence="8">Phage shock protein C, PspC</fullName>
    </submittedName>
</protein>
<feature type="transmembrane region" description="Helical" evidence="6">
    <location>
        <begin position="31"/>
        <end position="58"/>
    </location>
</feature>
<evidence type="ECO:0000256" key="5">
    <source>
        <dbReference type="ARBA" id="ARBA00023136"/>
    </source>
</evidence>
<sequence>MEVKKLYRIPSEGSLAGVCAGLGKHLSIDPVILRVLFAVLSFSGGLGILIYLVMWLMVPIEPQVEETPNIEAD</sequence>
<accession>A0A1Y6K4Y2</accession>
<dbReference type="InterPro" id="IPR052027">
    <property type="entry name" value="PspC"/>
</dbReference>
<dbReference type="OrthoDB" id="166770at2"/>
<keyword evidence="9" id="KW-1185">Reference proteome</keyword>
<evidence type="ECO:0000256" key="4">
    <source>
        <dbReference type="ARBA" id="ARBA00022989"/>
    </source>
</evidence>
<dbReference type="PANTHER" id="PTHR33885">
    <property type="entry name" value="PHAGE SHOCK PROTEIN C"/>
    <property type="match status" value="1"/>
</dbReference>
<keyword evidence="2" id="KW-1003">Cell membrane</keyword>
<dbReference type="Proteomes" id="UP000195514">
    <property type="component" value="Chromosome I"/>
</dbReference>
<dbReference type="EMBL" id="LT859958">
    <property type="protein sequence ID" value="SMX54735.1"/>
    <property type="molecule type" value="Genomic_DNA"/>
</dbReference>